<evidence type="ECO:0000313" key="9">
    <source>
        <dbReference type="Proteomes" id="UP000010445"/>
    </source>
</evidence>
<dbReference type="Pfam" id="PF02687">
    <property type="entry name" value="FtsX"/>
    <property type="match status" value="2"/>
</dbReference>
<feature type="domain" description="ABC3 transporter permease C-terminal" evidence="7">
    <location>
        <begin position="264"/>
        <end position="376"/>
    </location>
</feature>
<dbReference type="GO" id="GO:0005886">
    <property type="term" value="C:plasma membrane"/>
    <property type="evidence" value="ECO:0007669"/>
    <property type="project" value="UniProtKB-SubCell"/>
</dbReference>
<feature type="domain" description="ABC3 transporter permease C-terminal" evidence="7">
    <location>
        <begin position="645"/>
        <end position="763"/>
    </location>
</feature>
<evidence type="ECO:0000256" key="4">
    <source>
        <dbReference type="ARBA" id="ARBA00022989"/>
    </source>
</evidence>
<dbReference type="Proteomes" id="UP000010445">
    <property type="component" value="Unassembled WGS sequence"/>
</dbReference>
<comment type="caution">
    <text evidence="8">The sequence shown here is derived from an EMBL/GenBank/DDBJ whole genome shotgun (WGS) entry which is preliminary data.</text>
</comment>
<keyword evidence="5 6" id="KW-0472">Membrane</keyword>
<dbReference type="HOGENOM" id="CLU_011038_0_0_11"/>
<feature type="transmembrane region" description="Helical" evidence="6">
    <location>
        <begin position="693"/>
        <end position="715"/>
    </location>
</feature>
<evidence type="ECO:0000256" key="3">
    <source>
        <dbReference type="ARBA" id="ARBA00022692"/>
    </source>
</evidence>
<feature type="transmembrane region" description="Helical" evidence="6">
    <location>
        <begin position="311"/>
        <end position="331"/>
    </location>
</feature>
<evidence type="ECO:0000259" key="7">
    <source>
        <dbReference type="Pfam" id="PF02687"/>
    </source>
</evidence>
<dbReference type="PANTHER" id="PTHR30287">
    <property type="entry name" value="MEMBRANE COMPONENT OF PREDICTED ABC SUPERFAMILY METABOLITE UPTAKE TRANSPORTER"/>
    <property type="match status" value="1"/>
</dbReference>
<organism evidence="8 9">
    <name type="scientific">Corynebacterium durum F0235</name>
    <dbReference type="NCBI Taxonomy" id="1035195"/>
    <lineage>
        <taxon>Bacteria</taxon>
        <taxon>Bacillati</taxon>
        <taxon>Actinomycetota</taxon>
        <taxon>Actinomycetes</taxon>
        <taxon>Mycobacteriales</taxon>
        <taxon>Corynebacteriaceae</taxon>
        <taxon>Corynebacterium</taxon>
    </lineage>
</organism>
<dbReference type="EMBL" id="AMEM01000022">
    <property type="protein sequence ID" value="EKX89820.1"/>
    <property type="molecule type" value="Genomic_DNA"/>
</dbReference>
<keyword evidence="3 6" id="KW-0812">Transmembrane</keyword>
<evidence type="ECO:0000313" key="8">
    <source>
        <dbReference type="EMBL" id="EKX89820.1"/>
    </source>
</evidence>
<evidence type="ECO:0000256" key="6">
    <source>
        <dbReference type="SAM" id="Phobius"/>
    </source>
</evidence>
<evidence type="ECO:0000256" key="2">
    <source>
        <dbReference type="ARBA" id="ARBA00022475"/>
    </source>
</evidence>
<dbReference type="RefSeq" id="WP_006063952.1">
    <property type="nucleotide sequence ID" value="NZ_KB290831.1"/>
</dbReference>
<protein>
    <submittedName>
        <fullName evidence="8">Efflux ABC transporter, permease protein</fullName>
    </submittedName>
</protein>
<feature type="transmembrane region" description="Helical" evidence="6">
    <location>
        <begin position="351"/>
        <end position="373"/>
    </location>
</feature>
<feature type="transmembrane region" description="Helical" evidence="6">
    <location>
        <begin position="257"/>
        <end position="282"/>
    </location>
</feature>
<comment type="subcellular location">
    <subcellularLocation>
        <location evidence="1">Cell membrane</location>
        <topology evidence="1">Multi-pass membrane protein</topology>
    </subcellularLocation>
</comment>
<proteinExistence type="predicted"/>
<evidence type="ECO:0000256" key="5">
    <source>
        <dbReference type="ARBA" id="ARBA00023136"/>
    </source>
</evidence>
<reference evidence="8 9" key="1">
    <citation type="submission" date="2012-05" db="EMBL/GenBank/DDBJ databases">
        <authorList>
            <person name="Weinstock G."/>
            <person name="Sodergren E."/>
            <person name="Lobos E.A."/>
            <person name="Fulton L."/>
            <person name="Fulton R."/>
            <person name="Courtney L."/>
            <person name="Fronick C."/>
            <person name="O'Laughlin M."/>
            <person name="Godfrey J."/>
            <person name="Wilson R.M."/>
            <person name="Miner T."/>
            <person name="Farmer C."/>
            <person name="Delehaunty K."/>
            <person name="Cordes M."/>
            <person name="Minx P."/>
            <person name="Tomlinson C."/>
            <person name="Chen J."/>
            <person name="Wollam A."/>
            <person name="Pepin K.H."/>
            <person name="Bhonagiri V."/>
            <person name="Zhang X."/>
            <person name="Suruliraj S."/>
            <person name="Warren W."/>
            <person name="Mitreva M."/>
            <person name="Mardis E.R."/>
            <person name="Wilson R.K."/>
        </authorList>
    </citation>
    <scope>NUCLEOTIDE SEQUENCE [LARGE SCALE GENOMIC DNA]</scope>
    <source>
        <strain evidence="8 9">F0235</strain>
    </source>
</reference>
<dbReference type="AlphaFoldDB" id="L1MFL3"/>
<dbReference type="STRING" id="1035195.HMPREF9997_01723"/>
<keyword evidence="2" id="KW-1003">Cell membrane</keyword>
<dbReference type="InterPro" id="IPR038766">
    <property type="entry name" value="Membrane_comp_ABC_pdt"/>
</dbReference>
<dbReference type="OrthoDB" id="9766372at2"/>
<dbReference type="PANTHER" id="PTHR30287:SF2">
    <property type="entry name" value="BLL1001 PROTEIN"/>
    <property type="match status" value="1"/>
</dbReference>
<feature type="transmembrane region" description="Helical" evidence="6">
    <location>
        <begin position="638"/>
        <end position="666"/>
    </location>
</feature>
<keyword evidence="4 6" id="KW-1133">Transmembrane helix</keyword>
<name>L1MFL3_9CORY</name>
<evidence type="ECO:0000256" key="1">
    <source>
        <dbReference type="ARBA" id="ARBA00004651"/>
    </source>
</evidence>
<feature type="transmembrane region" description="Helical" evidence="6">
    <location>
        <begin position="423"/>
        <end position="442"/>
    </location>
</feature>
<dbReference type="InterPro" id="IPR003838">
    <property type="entry name" value="ABC3_permease_C"/>
</dbReference>
<gene>
    <name evidence="8" type="ORF">HMPREF9997_01723</name>
</gene>
<feature type="transmembrane region" description="Helical" evidence="6">
    <location>
        <begin position="735"/>
        <end position="755"/>
    </location>
</feature>
<dbReference type="PATRIC" id="fig|1035195.3.peg.1558"/>
<accession>L1MFL3</accession>
<sequence length="766" mass="83000">MLWKMLVGDVRRSKGVSITLTLLMTLASALVITGVSLVVQTMGAVDVLWKSASPPDVVQMYIGDLEANRAESEALKTWAAERSEVEDMHLMRTLPVPGAQMWLAGQSQADSVLEPAFVTSPERFDLLLDEHYNRVQPGPGEIAMPVIYQEQGTLKLGDTVTVQLAEGVKKDFVVTSFLRDAQMNPSLVTSKRMVVHPDDFSVVNQHLNNPEYFIEFKLAKGADRGAFQHAYRDAHLPNRGIVVDSTIFRLMNALSTLLVAALAIVIASLLVVVAALSVRFAFLAAIENDLKEIGVLKAIGAPSRAMKRLYLIKYAALAGVGTVVGLLLAIPMTHASLKPVLLYLGTPPTNLWAPLLAAFIVPLLLIGLCWLLLRRMDRISAVQVLQEQTRASRSGRRFRLTRSRFLPVHQWTGLTAALRPANLLLLTVVALSTFLMILPTTLASTFADQRFATYVGIGAADVRIDIRDNTINPEKVTKDAESDPDVTNVVRLTSNRYDIKKADGWETIVVERGDHTVFPLSYTSGHAPTAPDEIALSYNQAQEINADLGHTITMRTPGGEKQLRVSGIYQDVTNGGRTAKAVFEDSAPAVWEVVYLQLASGVDVHAKTEQLTNTYPEAKVNNVSDVSQQIFGAASSQLGVIALLAAIAAVGLIFLVTTLFLILILAREHDDIASLRAIGATSRGLVGHYLTRFGTVGLAGIIVGVVLVNTLGNSLFKLGLGRMGAPAVELLPDMLLAWVLIPLVLALVIATAIVLPTRKIRGISHA</sequence>
<keyword evidence="9" id="KW-1185">Reference proteome</keyword>
<dbReference type="eggNOG" id="COG0577">
    <property type="taxonomic scope" value="Bacteria"/>
</dbReference>